<dbReference type="Proteomes" id="UP000037997">
    <property type="component" value="Unassembled WGS sequence"/>
</dbReference>
<accession>A0A0N1EJ92</accession>
<name>A0A0N1EJ92_9HELI</name>
<sequence>MSGLKENLMKINWESIYKKDFISFKDCYLTCDGYCCKNFFGSGFKLLNQNAVVLPMLEGEYEYYKNQGGIYNISKEAKREEFSFGDKKLVLYYLSCECRGLCNPHCLRPLICRIYPYFPIVNIQGDILDFYPASLMDLFFGSIKNHQCTLVREYQEELKTQLNESLKELLCYPLFVFIFRLMEIVAKHLQESLQNQCIDSLNEKERAEFLRKLEWNLLSRKAWNNQRFKEKANGIYQEMVAHYGEFL</sequence>
<dbReference type="AlphaFoldDB" id="A0A0N1EJ92"/>
<proteinExistence type="predicted"/>
<evidence type="ECO:0000313" key="1">
    <source>
        <dbReference type="EMBL" id="KPH56492.1"/>
    </source>
</evidence>
<organism evidence="1 2">
    <name type="scientific">Helicobacter pullorum</name>
    <dbReference type="NCBI Taxonomy" id="35818"/>
    <lineage>
        <taxon>Bacteria</taxon>
        <taxon>Pseudomonadati</taxon>
        <taxon>Campylobacterota</taxon>
        <taxon>Epsilonproteobacteria</taxon>
        <taxon>Campylobacterales</taxon>
        <taxon>Helicobacteraceae</taxon>
        <taxon>Helicobacter</taxon>
    </lineage>
</organism>
<protein>
    <submittedName>
        <fullName evidence="1">Uncharacterized protein</fullName>
    </submittedName>
</protein>
<gene>
    <name evidence="1" type="ORF">HPU229334_01895</name>
</gene>
<reference evidence="1 2" key="1">
    <citation type="submission" date="2014-06" db="EMBL/GenBank/DDBJ databases">
        <title>Helicobacter pullorum isolates in fresh chicken meat - phenotypic and genotypic features.</title>
        <authorList>
            <person name="Borges V."/>
            <person name="Santos A."/>
            <person name="Correia C.B."/>
            <person name="Saraiva M."/>
            <person name="Menard A."/>
            <person name="Vieira L."/>
            <person name="Sampaio D.A."/>
            <person name="Gomes J.P."/>
            <person name="Oleastro M."/>
        </authorList>
    </citation>
    <scope>NUCLEOTIDE SEQUENCE [LARGE SCALE GENOMIC DNA]</scope>
    <source>
        <strain evidence="1 2">229334/12</strain>
    </source>
</reference>
<comment type="caution">
    <text evidence="1">The sequence shown here is derived from an EMBL/GenBank/DDBJ whole genome shotgun (WGS) entry which is preliminary data.</text>
</comment>
<dbReference type="EMBL" id="JNOC01000015">
    <property type="protein sequence ID" value="KPH56492.1"/>
    <property type="molecule type" value="Genomic_DNA"/>
</dbReference>
<dbReference type="STRING" id="35818.HPU229336_07400"/>
<dbReference type="PATRIC" id="fig|35818.11.peg.373"/>
<evidence type="ECO:0000313" key="2">
    <source>
        <dbReference type="Proteomes" id="UP000037997"/>
    </source>
</evidence>